<comment type="similarity">
    <text evidence="7">Belongs to the transglycosylase MltG family.</text>
</comment>
<gene>
    <name evidence="7 9" type="primary">mltG</name>
    <name evidence="9" type="ORF">ACFSYJ_09525</name>
</gene>
<protein>
    <recommendedName>
        <fullName evidence="7">Endolytic murein transglycosylase</fullName>
        <ecNumber evidence="7">4.2.2.29</ecNumber>
    </recommendedName>
    <alternativeName>
        <fullName evidence="7">Peptidoglycan lytic transglycosylase</fullName>
    </alternativeName>
    <alternativeName>
        <fullName evidence="7">Peptidoglycan polymerization terminase</fullName>
    </alternativeName>
</protein>
<comment type="function">
    <text evidence="7">Functions as a peptidoglycan terminase that cleaves nascent peptidoglycan strands endolytically to terminate their elongation.</text>
</comment>
<evidence type="ECO:0000256" key="4">
    <source>
        <dbReference type="ARBA" id="ARBA00023136"/>
    </source>
</evidence>
<comment type="catalytic activity">
    <reaction evidence="7">
        <text>a peptidoglycan chain = a peptidoglycan chain with N-acetyl-1,6-anhydromuramyl-[peptide] at the reducing end + a peptidoglycan chain with N-acetylglucosamine at the non-reducing end.</text>
        <dbReference type="EC" id="4.2.2.29"/>
    </reaction>
</comment>
<feature type="transmembrane region" description="Helical" evidence="7">
    <location>
        <begin position="303"/>
        <end position="324"/>
    </location>
</feature>
<comment type="subcellular location">
    <subcellularLocation>
        <location evidence="7">Cell membrane</location>
        <topology evidence="7">Single-pass membrane protein</topology>
    </subcellularLocation>
</comment>
<evidence type="ECO:0000256" key="1">
    <source>
        <dbReference type="ARBA" id="ARBA00022475"/>
    </source>
</evidence>
<feature type="compositionally biased region" description="Basic and acidic residues" evidence="8">
    <location>
        <begin position="106"/>
        <end position="118"/>
    </location>
</feature>
<evidence type="ECO:0000256" key="5">
    <source>
        <dbReference type="ARBA" id="ARBA00023239"/>
    </source>
</evidence>
<dbReference type="PANTHER" id="PTHR30518">
    <property type="entry name" value="ENDOLYTIC MUREIN TRANSGLYCOSYLASE"/>
    <property type="match status" value="1"/>
</dbReference>
<keyword evidence="2 7" id="KW-0812">Transmembrane</keyword>
<evidence type="ECO:0000256" key="6">
    <source>
        <dbReference type="ARBA" id="ARBA00023316"/>
    </source>
</evidence>
<proteinExistence type="inferred from homology"/>
<feature type="region of interest" description="Disordered" evidence="8">
    <location>
        <begin position="1"/>
        <end position="299"/>
    </location>
</feature>
<evidence type="ECO:0000256" key="2">
    <source>
        <dbReference type="ARBA" id="ARBA00022692"/>
    </source>
</evidence>
<dbReference type="RefSeq" id="WP_345387237.1">
    <property type="nucleotide sequence ID" value="NZ_BAABHG010000002.1"/>
</dbReference>
<keyword evidence="6 7" id="KW-0961">Cell wall biogenesis/degradation</keyword>
<keyword evidence="3 7" id="KW-1133">Transmembrane helix</keyword>
<sequence length="669" mass="72587">MTEPPGGSERRGGRRRLREPAPETPPHRNPEPRPAPGRPARSTQPSELPPRHHRRAQPPEEQPGFDGPPPRRRAVPPDTPAGPRPSGRRRRAEPEDYAPGDYGTPAEDHAPPADEPPVRRAPRSRYRDEPDGPPPPRPRRMADTPAQPPRRVPPPDRAAGPPERPVGPPDRPASPVDRPVGPPDRAAGPPDRPVGPPDRPSGPPDRAAGTPAEPPPRVPPEPPRRPRPVRDERPTDIIPFVPDEPEPPKRDSRPEPGEAPAEDEFFDEYGYDDEYDQEYEDEYEDGEYEDEEPEPKKRRGKRAFGWIAALAVLVALAGGAWYGYQALFGYEDFEGSGTGDVLVQVEDGDSTSAIGARLADAGVVASGRAFVKAGKDNQALAKIQHGYYVLKQRMSGASAVDQIVSPQARVGELELKPYTQFDDITQPDGKVTPGVFSLLSKASCANLNGKSTCISTDELRKTVENADLKALGVPDWAVAPASKAEHKDKRLEGLIAPGVYDVKPGSPALDIVTKLVKDSATAIAGAGLTAQHAGPGKTPYETLIIASIIEREAITSDFGKISRVIYNRLDKGMKLEMDSTINYPLDKPTLWTSDADRAKPGPYNSYLNTGLPPTPIAVSSKDAIQAALNPPPGDWLFFVKCEKNGQSCFAVTYEDHKKNKHDADARGVG</sequence>
<feature type="compositionally biased region" description="Pro residues" evidence="8">
    <location>
        <begin position="190"/>
        <end position="203"/>
    </location>
</feature>
<keyword evidence="5 7" id="KW-0456">Lyase</keyword>
<accession>A0ABW5GBE4</accession>
<dbReference type="PRINTS" id="PR01217">
    <property type="entry name" value="PRICHEXTENSN"/>
</dbReference>
<keyword evidence="10" id="KW-1185">Reference proteome</keyword>
<comment type="caution">
    <text evidence="9">The sequence shown here is derived from an EMBL/GenBank/DDBJ whole genome shotgun (WGS) entry which is preliminary data.</text>
</comment>
<evidence type="ECO:0000256" key="3">
    <source>
        <dbReference type="ARBA" id="ARBA00022989"/>
    </source>
</evidence>
<feature type="compositionally biased region" description="Basic and acidic residues" evidence="8">
    <location>
        <begin position="222"/>
        <end position="235"/>
    </location>
</feature>
<dbReference type="Proteomes" id="UP001597419">
    <property type="component" value="Unassembled WGS sequence"/>
</dbReference>
<feature type="site" description="Important for catalytic activity" evidence="7">
    <location>
        <position position="552"/>
    </location>
</feature>
<dbReference type="EC" id="4.2.2.29" evidence="7"/>
<feature type="compositionally biased region" description="Pro residues" evidence="8">
    <location>
        <begin position="146"/>
        <end position="172"/>
    </location>
</feature>
<dbReference type="Pfam" id="PF02618">
    <property type="entry name" value="YceG"/>
    <property type="match status" value="1"/>
</dbReference>
<dbReference type="Gene3D" id="3.30.1490.480">
    <property type="entry name" value="Endolytic murein transglycosylase"/>
    <property type="match status" value="1"/>
</dbReference>
<evidence type="ECO:0000313" key="9">
    <source>
        <dbReference type="EMBL" id="MFD2458842.1"/>
    </source>
</evidence>
<feature type="compositionally biased region" description="Pro residues" evidence="8">
    <location>
        <begin position="212"/>
        <end position="221"/>
    </location>
</feature>
<reference evidence="10" key="1">
    <citation type="journal article" date="2019" name="Int. J. Syst. Evol. Microbiol.">
        <title>The Global Catalogue of Microorganisms (GCM) 10K type strain sequencing project: providing services to taxonomists for standard genome sequencing and annotation.</title>
        <authorList>
            <consortium name="The Broad Institute Genomics Platform"/>
            <consortium name="The Broad Institute Genome Sequencing Center for Infectious Disease"/>
            <person name="Wu L."/>
            <person name="Ma J."/>
        </authorList>
    </citation>
    <scope>NUCLEOTIDE SEQUENCE [LARGE SCALE GENOMIC DNA]</scope>
    <source>
        <strain evidence="10">CGMCC 4.7643</strain>
    </source>
</reference>
<evidence type="ECO:0000256" key="8">
    <source>
        <dbReference type="SAM" id="MobiDB-lite"/>
    </source>
</evidence>
<feature type="compositionally biased region" description="Basic and acidic residues" evidence="8">
    <location>
        <begin position="18"/>
        <end position="31"/>
    </location>
</feature>
<feature type="compositionally biased region" description="Acidic residues" evidence="8">
    <location>
        <begin position="260"/>
        <end position="293"/>
    </location>
</feature>
<keyword evidence="1 7" id="KW-1003">Cell membrane</keyword>
<dbReference type="InterPro" id="IPR003770">
    <property type="entry name" value="MLTG-like"/>
</dbReference>
<dbReference type="PANTHER" id="PTHR30518:SF2">
    <property type="entry name" value="ENDOLYTIC MUREIN TRANSGLYCOSYLASE"/>
    <property type="match status" value="1"/>
</dbReference>
<dbReference type="EMBL" id="JBHUKU010000004">
    <property type="protein sequence ID" value="MFD2458842.1"/>
    <property type="molecule type" value="Genomic_DNA"/>
</dbReference>
<feature type="compositionally biased region" description="Basic and acidic residues" evidence="8">
    <location>
        <begin position="246"/>
        <end position="256"/>
    </location>
</feature>
<evidence type="ECO:0000313" key="10">
    <source>
        <dbReference type="Proteomes" id="UP001597419"/>
    </source>
</evidence>
<name>A0ABW5GBE4_9PSEU</name>
<keyword evidence="4 7" id="KW-0472">Membrane</keyword>
<dbReference type="HAMAP" id="MF_02065">
    <property type="entry name" value="MltG"/>
    <property type="match status" value="1"/>
</dbReference>
<evidence type="ECO:0000256" key="7">
    <source>
        <dbReference type="HAMAP-Rule" id="MF_02065"/>
    </source>
</evidence>
<dbReference type="NCBIfam" id="TIGR00247">
    <property type="entry name" value="endolytic transglycosylase MltG"/>
    <property type="match status" value="1"/>
</dbReference>
<organism evidence="9 10">
    <name type="scientific">Amycolatopsis samaneae</name>
    <dbReference type="NCBI Taxonomy" id="664691"/>
    <lineage>
        <taxon>Bacteria</taxon>
        <taxon>Bacillati</taxon>
        <taxon>Actinomycetota</taxon>
        <taxon>Actinomycetes</taxon>
        <taxon>Pseudonocardiales</taxon>
        <taxon>Pseudonocardiaceae</taxon>
        <taxon>Amycolatopsis</taxon>
    </lineage>
</organism>